<reference evidence="1 2" key="1">
    <citation type="submission" date="2015-01" db="EMBL/GenBank/DDBJ databases">
        <title>The Genome Sequence of Fonsecaea pedrosoi CBS 271.37.</title>
        <authorList>
            <consortium name="The Broad Institute Genomics Platform"/>
            <person name="Cuomo C."/>
            <person name="de Hoog S."/>
            <person name="Gorbushina A."/>
            <person name="Stielow B."/>
            <person name="Teixiera M."/>
            <person name="Abouelleil A."/>
            <person name="Chapman S.B."/>
            <person name="Priest M."/>
            <person name="Young S.K."/>
            <person name="Wortman J."/>
            <person name="Nusbaum C."/>
            <person name="Birren B."/>
        </authorList>
    </citation>
    <scope>NUCLEOTIDE SEQUENCE [LARGE SCALE GENOMIC DNA]</scope>
    <source>
        <strain evidence="1 2">CBS 271.37</strain>
    </source>
</reference>
<dbReference type="Proteomes" id="UP000053029">
    <property type="component" value="Unassembled WGS sequence"/>
</dbReference>
<dbReference type="HOGENOM" id="CLU_2197035_0_0_1"/>
<sequence>MDYLIPDAGIIQRCRQATPDDLLSHPASDNKVLRLNEFLVVKSGFLPSEDEARNQMKAFEISILKLYASRECTDISKTLRDMHPTWLYGHGLHEKRKKGGYYQSCSNT</sequence>
<evidence type="ECO:0000313" key="1">
    <source>
        <dbReference type="EMBL" id="KIW77477.1"/>
    </source>
</evidence>
<accession>A0A0D2ETE4</accession>
<dbReference type="VEuPathDB" id="FungiDB:Z517_09923"/>
<dbReference type="AlphaFoldDB" id="A0A0D2ETE4"/>
<organism evidence="1 2">
    <name type="scientific">Fonsecaea pedrosoi CBS 271.37</name>
    <dbReference type="NCBI Taxonomy" id="1442368"/>
    <lineage>
        <taxon>Eukaryota</taxon>
        <taxon>Fungi</taxon>
        <taxon>Dikarya</taxon>
        <taxon>Ascomycota</taxon>
        <taxon>Pezizomycotina</taxon>
        <taxon>Eurotiomycetes</taxon>
        <taxon>Chaetothyriomycetidae</taxon>
        <taxon>Chaetothyriales</taxon>
        <taxon>Herpotrichiellaceae</taxon>
        <taxon>Fonsecaea</taxon>
    </lineage>
</organism>
<evidence type="ECO:0000313" key="2">
    <source>
        <dbReference type="Proteomes" id="UP000053029"/>
    </source>
</evidence>
<dbReference type="RefSeq" id="XP_013281285.1">
    <property type="nucleotide sequence ID" value="XM_013425831.1"/>
</dbReference>
<gene>
    <name evidence="1" type="ORF">Z517_09923</name>
</gene>
<proteinExistence type="predicted"/>
<dbReference type="GeneID" id="25309413"/>
<keyword evidence="2" id="KW-1185">Reference proteome</keyword>
<protein>
    <submittedName>
        <fullName evidence="1">Uncharacterized protein</fullName>
    </submittedName>
</protein>
<dbReference type="EMBL" id="KN846974">
    <property type="protein sequence ID" value="KIW77477.1"/>
    <property type="molecule type" value="Genomic_DNA"/>
</dbReference>
<name>A0A0D2ETE4_9EURO</name>